<dbReference type="SUPFAM" id="SSF50494">
    <property type="entry name" value="Trypsin-like serine proteases"/>
    <property type="match status" value="1"/>
</dbReference>
<comment type="caution">
    <text evidence="1">The sequence shown here is derived from an EMBL/GenBank/DDBJ whole genome shotgun (WGS) entry which is preliminary data.</text>
</comment>
<reference evidence="1 2" key="1">
    <citation type="submission" date="2019-10" db="EMBL/GenBank/DDBJ databases">
        <title>Nonomuraea sp. nov., isolated from Phyllanthus amarus.</title>
        <authorList>
            <person name="Klykleung N."/>
            <person name="Tanasupawat S."/>
        </authorList>
    </citation>
    <scope>NUCLEOTIDE SEQUENCE [LARGE SCALE GENOMIC DNA]</scope>
    <source>
        <strain evidence="1 2">PA1-10</strain>
    </source>
</reference>
<evidence type="ECO:0008006" key="3">
    <source>
        <dbReference type="Google" id="ProtNLM"/>
    </source>
</evidence>
<keyword evidence="2" id="KW-1185">Reference proteome</keyword>
<proteinExistence type="predicted"/>
<protein>
    <recommendedName>
        <fullName evidence="3">Trypsin-like serine protease</fullName>
    </recommendedName>
</protein>
<dbReference type="InterPro" id="IPR043504">
    <property type="entry name" value="Peptidase_S1_PA_chymotrypsin"/>
</dbReference>
<gene>
    <name evidence="1" type="ORF">FH608_050810</name>
</gene>
<dbReference type="RefSeq" id="WP_139638415.1">
    <property type="nucleotide sequence ID" value="NZ_VDLX02000045.1"/>
</dbReference>
<dbReference type="Proteomes" id="UP000312512">
    <property type="component" value="Unassembled WGS sequence"/>
</dbReference>
<dbReference type="AlphaFoldDB" id="A0A5C4USF1"/>
<evidence type="ECO:0000313" key="2">
    <source>
        <dbReference type="Proteomes" id="UP000312512"/>
    </source>
</evidence>
<dbReference type="InterPro" id="IPR009003">
    <property type="entry name" value="Peptidase_S1_PA"/>
</dbReference>
<dbReference type="EMBL" id="VDLX02000045">
    <property type="protein sequence ID" value="KAB8181538.1"/>
    <property type="molecule type" value="Genomic_DNA"/>
</dbReference>
<name>A0A5C4USF1_9ACTN</name>
<dbReference type="OrthoDB" id="8781117at2"/>
<dbReference type="Gene3D" id="2.40.10.10">
    <property type="entry name" value="Trypsin-like serine proteases"/>
    <property type="match status" value="2"/>
</dbReference>
<accession>A0A5C4USF1</accession>
<evidence type="ECO:0000313" key="1">
    <source>
        <dbReference type="EMBL" id="KAB8181538.1"/>
    </source>
</evidence>
<organism evidence="1 2">
    <name type="scientific">Nonomuraea phyllanthi</name>
    <dbReference type="NCBI Taxonomy" id="2219224"/>
    <lineage>
        <taxon>Bacteria</taxon>
        <taxon>Bacillati</taxon>
        <taxon>Actinomycetota</taxon>
        <taxon>Actinomycetes</taxon>
        <taxon>Streptosporangiales</taxon>
        <taxon>Streptosporangiaceae</taxon>
        <taxon>Nonomuraea</taxon>
    </lineage>
</organism>
<dbReference type="CDD" id="cd21112">
    <property type="entry name" value="alphaLP-like"/>
    <property type="match status" value="1"/>
</dbReference>
<sequence>MKVKLTLVMFSALTLTLTPELAVANTEPTPSVGGIQAVELPDGTHRITLTRESQPKPERPTINRLTAEAKNAGADLRPALEKYARDLAVANPSEVADQPDGPAYYPPVKIDGIRIEELIDLGQVAEDEGIPHVEAINRYAWQTDLQAVHNKLESTFPDEASGTSLLNDGRTARIGFKGKIPELALQLARSLPGEVELIGDKGFSKKELREALESSSRELGKRAEVAGYVGNYDIDTGVIRFEVEPQKDLKDRGKRAAVLSALQLQSPANPRMRIEIELTDDLNLRPAAAVGQNTGVAADDPYLRGGGILASGTTGTIWNCTGGFNVIRSDGYHSTTSARHCWDLSGDQYWFYFNHPNYTGNRTTLGFTQNASRQYDFTRLVQSGSISLTFTRTFYAALNRPRYVTTNGTSPVDGSRVCFFGRTSHTTDGAYTCGNIVDSDVTYRMAGISGDWFGAIQTIFDGPVSTQGGDSGGPLWYGNTAWGITSTGGSMNLFVATDRINDTDGLGTNWNVWTCPTC</sequence>